<organism evidence="2 3">
    <name type="scientific">Streptomyces fructofermentans</name>
    <dbReference type="NCBI Taxonomy" id="152141"/>
    <lineage>
        <taxon>Bacteria</taxon>
        <taxon>Bacillati</taxon>
        <taxon>Actinomycetota</taxon>
        <taxon>Actinomycetes</taxon>
        <taxon>Kitasatosporales</taxon>
        <taxon>Streptomycetaceae</taxon>
        <taxon>Streptomyces</taxon>
    </lineage>
</organism>
<accession>A0A918KE34</accession>
<dbReference type="EMBL" id="BMWD01000008">
    <property type="protein sequence ID" value="GGX59051.1"/>
    <property type="molecule type" value="Genomic_DNA"/>
</dbReference>
<reference evidence="2" key="1">
    <citation type="journal article" date="2014" name="Int. J. Syst. Evol. Microbiol.">
        <title>Complete genome sequence of Corynebacterium casei LMG S-19264T (=DSM 44701T), isolated from a smear-ripened cheese.</title>
        <authorList>
            <consortium name="US DOE Joint Genome Institute (JGI-PGF)"/>
            <person name="Walter F."/>
            <person name="Albersmeier A."/>
            <person name="Kalinowski J."/>
            <person name="Ruckert C."/>
        </authorList>
    </citation>
    <scope>NUCLEOTIDE SEQUENCE</scope>
    <source>
        <strain evidence="2">JCM 4956</strain>
    </source>
</reference>
<proteinExistence type="predicted"/>
<reference evidence="2" key="2">
    <citation type="submission" date="2020-09" db="EMBL/GenBank/DDBJ databases">
        <authorList>
            <person name="Sun Q."/>
            <person name="Ohkuma M."/>
        </authorList>
    </citation>
    <scope>NUCLEOTIDE SEQUENCE</scope>
    <source>
        <strain evidence="2">JCM 4956</strain>
    </source>
</reference>
<evidence type="ECO:0000256" key="1">
    <source>
        <dbReference type="SAM" id="MobiDB-lite"/>
    </source>
</evidence>
<feature type="compositionally biased region" description="Basic residues" evidence="1">
    <location>
        <begin position="46"/>
        <end position="58"/>
    </location>
</feature>
<feature type="region of interest" description="Disordered" evidence="1">
    <location>
        <begin position="44"/>
        <end position="102"/>
    </location>
</feature>
<comment type="caution">
    <text evidence="2">The sequence shown here is derived from an EMBL/GenBank/DDBJ whole genome shotgun (WGS) entry which is preliminary data.</text>
</comment>
<sequence length="102" mass="10663">MAQLDRPGAGRDARFHAIVTDLSGAPSKPVSADGEVARQPRTTVWGHRRGPGARRSVTRCRLSSPVTGPRSARDMTGRGISPPRPAPGGSVTTARREGPEGA</sequence>
<dbReference type="Proteomes" id="UP000645555">
    <property type="component" value="Unassembled WGS sequence"/>
</dbReference>
<dbReference type="AlphaFoldDB" id="A0A918KE34"/>
<gene>
    <name evidence="2" type="ORF">GCM10010515_28570</name>
</gene>
<name>A0A918KE34_9ACTN</name>
<evidence type="ECO:0000313" key="2">
    <source>
        <dbReference type="EMBL" id="GGX59051.1"/>
    </source>
</evidence>
<protein>
    <submittedName>
        <fullName evidence="2">Uncharacterized protein</fullName>
    </submittedName>
</protein>
<keyword evidence="3" id="KW-1185">Reference proteome</keyword>
<evidence type="ECO:0000313" key="3">
    <source>
        <dbReference type="Proteomes" id="UP000645555"/>
    </source>
</evidence>